<organism evidence="3 4">
    <name type="scientific">Alicyclobacillus cellulosilyticus</name>
    <dbReference type="NCBI Taxonomy" id="1003997"/>
    <lineage>
        <taxon>Bacteria</taxon>
        <taxon>Bacillati</taxon>
        <taxon>Bacillota</taxon>
        <taxon>Bacilli</taxon>
        <taxon>Bacillales</taxon>
        <taxon>Alicyclobacillaceae</taxon>
        <taxon>Alicyclobacillus</taxon>
    </lineage>
</organism>
<dbReference type="PANTHER" id="PTHR43249">
    <property type="entry name" value="UDP-N-ACETYL-2-AMINO-2-DEOXY-D-GLUCURONATE OXIDASE"/>
    <property type="match status" value="1"/>
</dbReference>
<dbReference type="InterPro" id="IPR055170">
    <property type="entry name" value="GFO_IDH_MocA-like_dom"/>
</dbReference>
<dbReference type="AlphaFoldDB" id="A0A917KC96"/>
<reference evidence="3" key="1">
    <citation type="journal article" date="2014" name="Int. J. Syst. Evol. Microbiol.">
        <title>Complete genome sequence of Corynebacterium casei LMG S-19264T (=DSM 44701T), isolated from a smear-ripened cheese.</title>
        <authorList>
            <consortium name="US DOE Joint Genome Institute (JGI-PGF)"/>
            <person name="Walter F."/>
            <person name="Albersmeier A."/>
            <person name="Kalinowski J."/>
            <person name="Ruckert C."/>
        </authorList>
    </citation>
    <scope>NUCLEOTIDE SEQUENCE</scope>
    <source>
        <strain evidence="3">JCM 18487</strain>
    </source>
</reference>
<dbReference type="Gene3D" id="3.40.50.720">
    <property type="entry name" value="NAD(P)-binding Rossmann-like Domain"/>
    <property type="match status" value="1"/>
</dbReference>
<name>A0A917KC96_9BACL</name>
<dbReference type="PANTHER" id="PTHR43249:SF1">
    <property type="entry name" value="D-GLUCOSIDE 3-DEHYDROGENASE"/>
    <property type="match status" value="1"/>
</dbReference>
<dbReference type="SUPFAM" id="SSF55347">
    <property type="entry name" value="Glyceraldehyde-3-phosphate dehydrogenase-like, C-terminal domain"/>
    <property type="match status" value="1"/>
</dbReference>
<comment type="caution">
    <text evidence="3">The sequence shown here is derived from an EMBL/GenBank/DDBJ whole genome shotgun (WGS) entry which is preliminary data.</text>
</comment>
<protein>
    <submittedName>
        <fullName evidence="3">Oxidoreductase</fullName>
    </submittedName>
</protein>
<evidence type="ECO:0000313" key="3">
    <source>
        <dbReference type="EMBL" id="GGJ06511.1"/>
    </source>
</evidence>
<dbReference type="Proteomes" id="UP000637695">
    <property type="component" value="Unassembled WGS sequence"/>
</dbReference>
<evidence type="ECO:0000313" key="4">
    <source>
        <dbReference type="Proteomes" id="UP000637695"/>
    </source>
</evidence>
<reference evidence="3" key="2">
    <citation type="submission" date="2020-09" db="EMBL/GenBank/DDBJ databases">
        <authorList>
            <person name="Sun Q."/>
            <person name="Ohkuma M."/>
        </authorList>
    </citation>
    <scope>NUCLEOTIDE SEQUENCE</scope>
    <source>
        <strain evidence="3">JCM 18487</strain>
    </source>
</reference>
<dbReference type="EMBL" id="BMOY01000020">
    <property type="protein sequence ID" value="GGJ06511.1"/>
    <property type="molecule type" value="Genomic_DNA"/>
</dbReference>
<proteinExistence type="predicted"/>
<evidence type="ECO:0000259" key="1">
    <source>
        <dbReference type="Pfam" id="PF01408"/>
    </source>
</evidence>
<feature type="domain" description="Gfo/Idh/MocA-like oxidoreductase N-terminal" evidence="1">
    <location>
        <begin position="1"/>
        <end position="125"/>
    </location>
</feature>
<keyword evidence="4" id="KW-1185">Reference proteome</keyword>
<dbReference type="SUPFAM" id="SSF51735">
    <property type="entry name" value="NAD(P)-binding Rossmann-fold domains"/>
    <property type="match status" value="1"/>
</dbReference>
<dbReference type="InterPro" id="IPR036291">
    <property type="entry name" value="NAD(P)-bd_dom_sf"/>
</dbReference>
<sequence length="353" mass="37965">MKVAVVGCGAIGERHVRACAKVDGMVVRAVCDTDTARAERLAGLYQSLRPDAEPVAVVGDYADLLANGTVDVVALAVPSGLHAKTAIQALQAGKHVVLEKPMALSTRDAQALMALAARGEPRLVVCHQKRFYPHLRQIRKLMEDGCLGRMVAGSLSLVYHRDDAYYQASPWRGTWEMDGGVLLNQAIHDIDLLLWLAGEPVRVAGWMARLDRPMEAEDTALLSIQTADGALLSVTASVCGPPGTAVEELTITGTRGGFRLTGKALHPAGWWVDAPVPQVLEIDPHAAVYQDLVQAVAADRAPWVGAKEAWPALHVIFGAYASWLKGEWVTLPADGSTFDLKRRVRWQGGNGHG</sequence>
<evidence type="ECO:0000259" key="2">
    <source>
        <dbReference type="Pfam" id="PF22725"/>
    </source>
</evidence>
<dbReference type="InterPro" id="IPR000683">
    <property type="entry name" value="Gfo/Idh/MocA-like_OxRdtase_N"/>
</dbReference>
<dbReference type="Gene3D" id="3.30.360.10">
    <property type="entry name" value="Dihydrodipicolinate Reductase, domain 2"/>
    <property type="match status" value="1"/>
</dbReference>
<dbReference type="GO" id="GO:0000166">
    <property type="term" value="F:nucleotide binding"/>
    <property type="evidence" value="ECO:0007669"/>
    <property type="project" value="InterPro"/>
</dbReference>
<dbReference type="Pfam" id="PF22725">
    <property type="entry name" value="GFO_IDH_MocA_C3"/>
    <property type="match status" value="1"/>
</dbReference>
<gene>
    <name evidence="3" type="ORF">GCM10010885_14570</name>
</gene>
<accession>A0A917KC96</accession>
<dbReference type="RefSeq" id="WP_188882112.1">
    <property type="nucleotide sequence ID" value="NZ_BMOY01000020.1"/>
</dbReference>
<feature type="domain" description="GFO/IDH/MocA-like oxidoreductase" evidence="2">
    <location>
        <begin position="136"/>
        <end position="258"/>
    </location>
</feature>
<dbReference type="InterPro" id="IPR052515">
    <property type="entry name" value="Gfo/Idh/MocA_Oxidoreductase"/>
</dbReference>
<dbReference type="Pfam" id="PF01408">
    <property type="entry name" value="GFO_IDH_MocA"/>
    <property type="match status" value="1"/>
</dbReference>